<dbReference type="PANTHER" id="PTHR45681:SF6">
    <property type="entry name" value="POLYKETIDE SYNTHASE 37"/>
    <property type="match status" value="1"/>
</dbReference>
<organism evidence="3 4">
    <name type="scientific">Metarhizium anisopliae (strain ARSEF 549)</name>
    <dbReference type="NCBI Taxonomy" id="3151832"/>
    <lineage>
        <taxon>Eukaryota</taxon>
        <taxon>Fungi</taxon>
        <taxon>Dikarya</taxon>
        <taxon>Ascomycota</taxon>
        <taxon>Pezizomycotina</taxon>
        <taxon>Sordariomycetes</taxon>
        <taxon>Hypocreomycetidae</taxon>
        <taxon>Hypocreales</taxon>
        <taxon>Clavicipitaceae</taxon>
        <taxon>Metarhizium</taxon>
    </lineage>
</organism>
<dbReference type="VEuPathDB" id="FungiDB:MAN_07240"/>
<dbReference type="AlphaFoldDB" id="A0A0B4G6Q8"/>
<sequence>MNEDQIIARTVKTGGRTYHSFPMKPAADVYNDLMHEASSHLKNCPRKSIAAFMVSSVTDAALDSARPLDADYWCANLVSPVKCRQAVQTIGPCPVFKHVNLVVVESGPHSALKGPVKQICHEHKFDKMSYLPTIERGGNSASQLFNLAGQLFLHNFSLDYERVTAIEETSPPDKIQTRKGKLLVDLPICQWNYVK</sequence>
<dbReference type="GO" id="GO:0016740">
    <property type="term" value="F:transferase activity"/>
    <property type="evidence" value="ECO:0007669"/>
    <property type="project" value="UniProtKB-KW"/>
</dbReference>
<dbReference type="Gene3D" id="3.40.366.10">
    <property type="entry name" value="Malonyl-Coenzyme A Acyl Carrier Protein, domain 2"/>
    <property type="match status" value="1"/>
</dbReference>
<accession>A0A0B4G6Q8</accession>
<dbReference type="HOGENOM" id="CLU_109442_0_0_1"/>
<dbReference type="InterPro" id="IPR016035">
    <property type="entry name" value="Acyl_Trfase/lysoPLipase"/>
</dbReference>
<feature type="domain" description="Malonyl-CoA:ACP transacylase (MAT)" evidence="2">
    <location>
        <begin position="27"/>
        <end position="147"/>
    </location>
</feature>
<reference evidence="3 4" key="1">
    <citation type="journal article" date="2014" name="Proc. Natl. Acad. Sci. U.S.A.">
        <title>Trajectory and genomic determinants of fungal-pathogen speciation and host adaptation.</title>
        <authorList>
            <person name="Hu X."/>
            <person name="Xiao G."/>
            <person name="Zheng P."/>
            <person name="Shang Y."/>
            <person name="Su Y."/>
            <person name="Zhang X."/>
            <person name="Liu X."/>
            <person name="Zhan S."/>
            <person name="St Leger R.J."/>
            <person name="Wang C."/>
        </authorList>
    </citation>
    <scope>NUCLEOTIDE SEQUENCE [LARGE SCALE GENOMIC DNA]</scope>
    <source>
        <strain evidence="3 4">ARSEF 549</strain>
    </source>
</reference>
<dbReference type="InterPro" id="IPR014043">
    <property type="entry name" value="Acyl_transferase_dom"/>
</dbReference>
<evidence type="ECO:0000256" key="1">
    <source>
        <dbReference type="ARBA" id="ARBA00022679"/>
    </source>
</evidence>
<protein>
    <submittedName>
        <fullName evidence="3">Reducing type I polyketide synthase</fullName>
    </submittedName>
</protein>
<evidence type="ECO:0000313" key="4">
    <source>
        <dbReference type="Proteomes" id="UP000031186"/>
    </source>
</evidence>
<dbReference type="InterPro" id="IPR050444">
    <property type="entry name" value="Polyketide_Synthase"/>
</dbReference>
<dbReference type="PANTHER" id="PTHR45681">
    <property type="entry name" value="POLYKETIDE SYNTHASE 44-RELATED"/>
    <property type="match status" value="1"/>
</dbReference>
<dbReference type="InterPro" id="IPR001227">
    <property type="entry name" value="Ac_transferase_dom_sf"/>
</dbReference>
<name>A0A0B4G6Q8_METAF</name>
<keyword evidence="1" id="KW-0808">Transferase</keyword>
<dbReference type="Proteomes" id="UP000031186">
    <property type="component" value="Unassembled WGS sequence"/>
</dbReference>
<dbReference type="EMBL" id="AZNF01000009">
    <property type="protein sequence ID" value="KID64069.1"/>
    <property type="molecule type" value="Genomic_DNA"/>
</dbReference>
<proteinExistence type="predicted"/>
<gene>
    <name evidence="3" type="ORF">MAN_07240</name>
</gene>
<feature type="non-terminal residue" evidence="3">
    <location>
        <position position="1"/>
    </location>
</feature>
<dbReference type="SUPFAM" id="SSF52151">
    <property type="entry name" value="FabD/lysophospholipase-like"/>
    <property type="match status" value="1"/>
</dbReference>
<evidence type="ECO:0000259" key="2">
    <source>
        <dbReference type="Pfam" id="PF00698"/>
    </source>
</evidence>
<keyword evidence="4" id="KW-1185">Reference proteome</keyword>
<comment type="caution">
    <text evidence="3">The sequence shown here is derived from an EMBL/GenBank/DDBJ whole genome shotgun (WGS) entry which is preliminary data.</text>
</comment>
<evidence type="ECO:0000313" key="3">
    <source>
        <dbReference type="EMBL" id="KID64069.1"/>
    </source>
</evidence>
<dbReference type="Pfam" id="PF00698">
    <property type="entry name" value="Acyl_transf_1"/>
    <property type="match status" value="1"/>
</dbReference>